<reference evidence="5" key="1">
    <citation type="submission" date="2018-05" db="EMBL/GenBank/DDBJ databases">
        <authorList>
            <person name="Lanie J.A."/>
            <person name="Ng W.-L."/>
            <person name="Kazmierczak K.M."/>
            <person name="Andrzejewski T.M."/>
            <person name="Davidsen T.M."/>
            <person name="Wayne K.J."/>
            <person name="Tettelin H."/>
            <person name="Glass J.I."/>
            <person name="Rusch D."/>
            <person name="Podicherti R."/>
            <person name="Tsui H.-C.T."/>
            <person name="Winkler M.E."/>
        </authorList>
    </citation>
    <scope>NUCLEOTIDE SEQUENCE</scope>
</reference>
<evidence type="ECO:0000256" key="1">
    <source>
        <dbReference type="ARBA" id="ARBA00022801"/>
    </source>
</evidence>
<dbReference type="PANTHER" id="PTHR14226">
    <property type="entry name" value="NEUROPATHY TARGET ESTERASE/SWISS CHEESE D.MELANOGASTER"/>
    <property type="match status" value="1"/>
</dbReference>
<evidence type="ECO:0000313" key="5">
    <source>
        <dbReference type="EMBL" id="SVA06609.1"/>
    </source>
</evidence>
<evidence type="ECO:0000256" key="3">
    <source>
        <dbReference type="ARBA" id="ARBA00023098"/>
    </source>
</evidence>
<dbReference type="InterPro" id="IPR016035">
    <property type="entry name" value="Acyl_Trfase/lysoPLipase"/>
</dbReference>
<dbReference type="GO" id="GO:0016042">
    <property type="term" value="P:lipid catabolic process"/>
    <property type="evidence" value="ECO:0007669"/>
    <property type="project" value="UniProtKB-KW"/>
</dbReference>
<dbReference type="PROSITE" id="PS51635">
    <property type="entry name" value="PNPLA"/>
    <property type="match status" value="1"/>
</dbReference>
<evidence type="ECO:0000259" key="4">
    <source>
        <dbReference type="PROSITE" id="PS51635"/>
    </source>
</evidence>
<dbReference type="GO" id="GO:0016787">
    <property type="term" value="F:hydrolase activity"/>
    <property type="evidence" value="ECO:0007669"/>
    <property type="project" value="UniProtKB-KW"/>
</dbReference>
<dbReference type="SUPFAM" id="SSF52151">
    <property type="entry name" value="FabD/lysophospholipase-like"/>
    <property type="match status" value="1"/>
</dbReference>
<keyword evidence="2" id="KW-0442">Lipid degradation</keyword>
<name>A0A381SSZ5_9ZZZZ</name>
<feature type="domain" description="PNPLA" evidence="4">
    <location>
        <begin position="1"/>
        <end position="175"/>
    </location>
</feature>
<protein>
    <recommendedName>
        <fullName evidence="4">PNPLA domain-containing protein</fullName>
    </recommendedName>
</protein>
<proteinExistence type="predicted"/>
<dbReference type="AlphaFoldDB" id="A0A381SSZ5"/>
<keyword evidence="3" id="KW-0443">Lipid metabolism</keyword>
<dbReference type="InterPro" id="IPR002641">
    <property type="entry name" value="PNPLA_dom"/>
</dbReference>
<organism evidence="5">
    <name type="scientific">marine metagenome</name>
    <dbReference type="NCBI Taxonomy" id="408172"/>
    <lineage>
        <taxon>unclassified sequences</taxon>
        <taxon>metagenomes</taxon>
        <taxon>ecological metagenomes</taxon>
    </lineage>
</organism>
<dbReference type="EMBL" id="UINC01003471">
    <property type="protein sequence ID" value="SVA06609.1"/>
    <property type="molecule type" value="Genomic_DNA"/>
</dbReference>
<dbReference type="Gene3D" id="3.40.1090.10">
    <property type="entry name" value="Cytosolic phospholipase A2 catalytic domain"/>
    <property type="match status" value="2"/>
</dbReference>
<dbReference type="PANTHER" id="PTHR14226:SF29">
    <property type="entry name" value="NEUROPATHY TARGET ESTERASE SWS"/>
    <property type="match status" value="1"/>
</dbReference>
<accession>A0A381SSZ5</accession>
<dbReference type="InterPro" id="IPR050301">
    <property type="entry name" value="NTE"/>
</dbReference>
<sequence>VLQELNKAEIQIDLIAGTSAGSIIGAMYAASNDPFWVESRFRKFMKSDSFEGLRSGRMLDDRNPDSVLDQIAKKVKDHYVVMMGLNRDSIVKKDPLRKAISFLVPVKKFDELKIPMKVLATDIQSCEDLIIESGNLIDALVKSSSIPGFVQPSGNESELIVDGGVSMPIPVPVLQMDCEFILAVDISRYQLGQIKEPNMIEIMKRADMVTSLRLKSELAKKADFVIKPDTLGLHWSDFHQFDTLVENGRKAAKQCIDQLKIEINRKKSPFFKLKQWLS</sequence>
<evidence type="ECO:0000256" key="2">
    <source>
        <dbReference type="ARBA" id="ARBA00022963"/>
    </source>
</evidence>
<keyword evidence="1" id="KW-0378">Hydrolase</keyword>
<gene>
    <name evidence="5" type="ORF">METZ01_LOCUS59463</name>
</gene>
<dbReference type="Pfam" id="PF01734">
    <property type="entry name" value="Patatin"/>
    <property type="match status" value="1"/>
</dbReference>
<feature type="non-terminal residue" evidence="5">
    <location>
        <position position="1"/>
    </location>
</feature>